<dbReference type="EMBL" id="JARAFO010000049">
    <property type="protein sequence ID" value="MDE1453427.1"/>
    <property type="molecule type" value="Genomic_DNA"/>
</dbReference>
<feature type="signal peptide" evidence="1">
    <location>
        <begin position="1"/>
        <end position="41"/>
    </location>
</feature>
<comment type="caution">
    <text evidence="2">The sequence shown here is derived from an EMBL/GenBank/DDBJ whole genome shotgun (WGS) entry which is preliminary data.</text>
</comment>
<feature type="chain" id="PRO_5043554796" evidence="1">
    <location>
        <begin position="42"/>
        <end position="180"/>
    </location>
</feature>
<sequence length="180" mass="19998">MAAEDVHTNMIKNTEGNEMKKAILGFSLSAALLVPSSFAAAAEDGQLTSEQKELLEAKTEYVQSLPEQASVQSGVTAYAGKRLTIKRGSFLAWSKDYIDWYYNGKKISKSSGSQDVGYVFPNVVRAKGIKRYYKSSGLHKWRAKKTLSFGTVTPWGDVEFASSTFTDRRWVNKKGKYGND</sequence>
<keyword evidence="1" id="KW-0732">Signal</keyword>
<name>A0AAW6KD42_9BACI</name>
<protein>
    <submittedName>
        <fullName evidence="2">Uncharacterized protein</fullName>
    </submittedName>
</protein>
<accession>A0AAW6KD42</accession>
<evidence type="ECO:0000313" key="2">
    <source>
        <dbReference type="EMBL" id="MDE1453427.1"/>
    </source>
</evidence>
<evidence type="ECO:0000256" key="1">
    <source>
        <dbReference type="SAM" id="SignalP"/>
    </source>
</evidence>
<dbReference type="RefSeq" id="WP_020452071.1">
    <property type="nucleotide sequence ID" value="NZ_AP025340.1"/>
</dbReference>
<organism evidence="2 3">
    <name type="scientific">Bacillus paralicheniformis</name>
    <dbReference type="NCBI Taxonomy" id="1648923"/>
    <lineage>
        <taxon>Bacteria</taxon>
        <taxon>Bacillati</taxon>
        <taxon>Bacillota</taxon>
        <taxon>Bacilli</taxon>
        <taxon>Bacillales</taxon>
        <taxon>Bacillaceae</taxon>
        <taxon>Bacillus</taxon>
    </lineage>
</organism>
<reference evidence="2" key="1">
    <citation type="submission" date="2022-12" db="EMBL/GenBank/DDBJ databases">
        <title>Draft Genome Sequences of Bacillus licheniformis and Bacillus paralicheniformis strains isolated from Irish skim milk powders.</title>
        <authorList>
            <person name="Lourenco A."/>
            <person name="Li F."/>
            <person name="Geraldine D."/>
            <person name="Tobin J.T."/>
            <person name="Butler F."/>
            <person name="Jordan K."/>
            <person name="Obrien T."/>
        </authorList>
    </citation>
    <scope>NUCLEOTIDE SEQUENCE</scope>
    <source>
        <strain evidence="2">3370</strain>
    </source>
</reference>
<dbReference type="Proteomes" id="UP001216709">
    <property type="component" value="Unassembled WGS sequence"/>
</dbReference>
<gene>
    <name evidence="2" type="ORF">PVN32_14735</name>
</gene>
<proteinExistence type="predicted"/>
<evidence type="ECO:0000313" key="3">
    <source>
        <dbReference type="Proteomes" id="UP001216709"/>
    </source>
</evidence>
<dbReference type="AlphaFoldDB" id="A0AAW6KD42"/>